<accession>A0A427YG29</accession>
<evidence type="ECO:0000256" key="7">
    <source>
        <dbReference type="SAM" id="Phobius"/>
    </source>
</evidence>
<name>A0A427YG29_9TREE</name>
<feature type="region of interest" description="Disordered" evidence="6">
    <location>
        <begin position="466"/>
        <end position="488"/>
    </location>
</feature>
<evidence type="ECO:0000256" key="2">
    <source>
        <dbReference type="ARBA" id="ARBA00022692"/>
    </source>
</evidence>
<comment type="caution">
    <text evidence="9">The sequence shown here is derived from an EMBL/GenBank/DDBJ whole genome shotgun (WGS) entry which is preliminary data.</text>
</comment>
<feature type="compositionally biased region" description="Polar residues" evidence="6">
    <location>
        <begin position="300"/>
        <end position="310"/>
    </location>
</feature>
<dbReference type="PANTHER" id="PTHR33048:SF47">
    <property type="entry name" value="INTEGRAL MEMBRANE PROTEIN-RELATED"/>
    <property type="match status" value="1"/>
</dbReference>
<dbReference type="Pfam" id="PF20684">
    <property type="entry name" value="Fung_rhodopsin"/>
    <property type="match status" value="1"/>
</dbReference>
<evidence type="ECO:0000256" key="5">
    <source>
        <dbReference type="ARBA" id="ARBA00038359"/>
    </source>
</evidence>
<feature type="region of interest" description="Disordered" evidence="6">
    <location>
        <begin position="385"/>
        <end position="433"/>
    </location>
</feature>
<dbReference type="STRING" id="1890683.A0A427YG29"/>
<dbReference type="InterPro" id="IPR049326">
    <property type="entry name" value="Rhodopsin_dom_fungi"/>
</dbReference>
<comment type="subcellular location">
    <subcellularLocation>
        <location evidence="1">Membrane</location>
        <topology evidence="1">Multi-pass membrane protein</topology>
    </subcellularLocation>
</comment>
<keyword evidence="3 7" id="KW-1133">Transmembrane helix</keyword>
<feature type="compositionally biased region" description="Polar residues" evidence="6">
    <location>
        <begin position="420"/>
        <end position="433"/>
    </location>
</feature>
<keyword evidence="2 7" id="KW-0812">Transmembrane</keyword>
<evidence type="ECO:0000256" key="6">
    <source>
        <dbReference type="SAM" id="MobiDB-lite"/>
    </source>
</evidence>
<feature type="transmembrane region" description="Helical" evidence="7">
    <location>
        <begin position="164"/>
        <end position="188"/>
    </location>
</feature>
<evidence type="ECO:0000313" key="9">
    <source>
        <dbReference type="EMBL" id="RSH90010.1"/>
    </source>
</evidence>
<feature type="transmembrane region" description="Helical" evidence="7">
    <location>
        <begin position="44"/>
        <end position="68"/>
    </location>
</feature>
<reference evidence="9 10" key="1">
    <citation type="submission" date="2018-11" db="EMBL/GenBank/DDBJ databases">
        <title>Genome sequence of Saitozyma podzolica DSM 27192.</title>
        <authorList>
            <person name="Aliyu H."/>
            <person name="Gorte O."/>
            <person name="Ochsenreither K."/>
        </authorList>
    </citation>
    <scope>NUCLEOTIDE SEQUENCE [LARGE SCALE GENOMIC DNA]</scope>
    <source>
        <strain evidence="9 10">DSM 27192</strain>
    </source>
</reference>
<comment type="similarity">
    <text evidence="5">Belongs to the SAT4 family.</text>
</comment>
<evidence type="ECO:0000313" key="10">
    <source>
        <dbReference type="Proteomes" id="UP000279259"/>
    </source>
</evidence>
<sequence>MATLSDRGPTVFIVTLVLIVVATVFVVLRLISKWGVTRKANADDYVIIVAWLIAVGLSVSIMIGTRFGLGAPDAEIKPQWYLPLKQSVYAFTVLYNPAIMTTKTAILILYYRMAATYPFLRYASLFTIAVINIAGVVLTFLYIFQCRPVTAAFSLTGGTCIDIVALYLSSMPINVLTDLAILLLPLPILTSLRMEFRQKVILVTTFIVGGFVTIVDVVRIVYLQVALKEELAVNPGASITATSRPPNFIYQASFSLMWSAVEVSVGIMCCCVLVLKPLVMRVMPKLLHSPSLQRHRPSGTPDSILNSDASKSPRPLDCNHLENVPALPRVPTPSRTPDLNQTESPMSHHPRLPRLSVVGEQATAEESEDGEDTMGFFEMLASEPLASTPSTWPPPEAQHAPYGPSQRRPTVVADPRRRSTGQTDTSQGPSQNFFDFVQVKGRVPLSELSSRDAWWPTLFGERPQTAATDFQYPPSSSFGASPTVSSAA</sequence>
<feature type="transmembrane region" description="Helical" evidence="7">
    <location>
        <begin position="12"/>
        <end position="32"/>
    </location>
</feature>
<feature type="compositionally biased region" description="Polar residues" evidence="6">
    <location>
        <begin position="333"/>
        <end position="345"/>
    </location>
</feature>
<dbReference type="Proteomes" id="UP000279259">
    <property type="component" value="Unassembled WGS sequence"/>
</dbReference>
<feature type="domain" description="Rhodopsin" evidence="8">
    <location>
        <begin position="28"/>
        <end position="280"/>
    </location>
</feature>
<dbReference type="PANTHER" id="PTHR33048">
    <property type="entry name" value="PTH11-LIKE INTEGRAL MEMBRANE PROTEIN (AFU_ORTHOLOGUE AFUA_5G11245)"/>
    <property type="match status" value="1"/>
</dbReference>
<protein>
    <recommendedName>
        <fullName evidence="8">Rhodopsin domain-containing protein</fullName>
    </recommendedName>
</protein>
<feature type="transmembrane region" description="Helical" evidence="7">
    <location>
        <begin position="122"/>
        <end position="144"/>
    </location>
</feature>
<feature type="region of interest" description="Disordered" evidence="6">
    <location>
        <begin position="290"/>
        <end position="356"/>
    </location>
</feature>
<keyword evidence="10" id="KW-1185">Reference proteome</keyword>
<keyword evidence="4 7" id="KW-0472">Membrane</keyword>
<evidence type="ECO:0000256" key="3">
    <source>
        <dbReference type="ARBA" id="ARBA00022989"/>
    </source>
</evidence>
<gene>
    <name evidence="9" type="ORF">EHS25_001343</name>
</gene>
<evidence type="ECO:0000256" key="1">
    <source>
        <dbReference type="ARBA" id="ARBA00004141"/>
    </source>
</evidence>
<dbReference type="EMBL" id="RSCD01000011">
    <property type="protein sequence ID" value="RSH90010.1"/>
    <property type="molecule type" value="Genomic_DNA"/>
</dbReference>
<organism evidence="9 10">
    <name type="scientific">Saitozyma podzolica</name>
    <dbReference type="NCBI Taxonomy" id="1890683"/>
    <lineage>
        <taxon>Eukaryota</taxon>
        <taxon>Fungi</taxon>
        <taxon>Dikarya</taxon>
        <taxon>Basidiomycota</taxon>
        <taxon>Agaricomycotina</taxon>
        <taxon>Tremellomycetes</taxon>
        <taxon>Tremellales</taxon>
        <taxon>Trimorphomycetaceae</taxon>
        <taxon>Saitozyma</taxon>
    </lineage>
</organism>
<dbReference type="AlphaFoldDB" id="A0A427YG29"/>
<dbReference type="InterPro" id="IPR052337">
    <property type="entry name" value="SAT4-like"/>
</dbReference>
<feature type="transmembrane region" description="Helical" evidence="7">
    <location>
        <begin position="200"/>
        <end position="222"/>
    </location>
</feature>
<evidence type="ECO:0000259" key="8">
    <source>
        <dbReference type="Pfam" id="PF20684"/>
    </source>
</evidence>
<proteinExistence type="inferred from homology"/>
<feature type="transmembrane region" description="Helical" evidence="7">
    <location>
        <begin position="256"/>
        <end position="275"/>
    </location>
</feature>
<dbReference type="OrthoDB" id="2562510at2759"/>
<feature type="transmembrane region" description="Helical" evidence="7">
    <location>
        <begin position="88"/>
        <end position="110"/>
    </location>
</feature>
<dbReference type="GO" id="GO:0016020">
    <property type="term" value="C:membrane"/>
    <property type="evidence" value="ECO:0007669"/>
    <property type="project" value="UniProtKB-SubCell"/>
</dbReference>
<evidence type="ECO:0000256" key="4">
    <source>
        <dbReference type="ARBA" id="ARBA00023136"/>
    </source>
</evidence>